<protein>
    <recommendedName>
        <fullName evidence="2">ATP-dependent helicase C-terminal domain-containing protein</fullName>
    </recommendedName>
</protein>
<organism evidence="3 4">
    <name type="scientific">Hucho hucho</name>
    <name type="common">huchen</name>
    <dbReference type="NCBI Taxonomy" id="62062"/>
    <lineage>
        <taxon>Eukaryota</taxon>
        <taxon>Metazoa</taxon>
        <taxon>Chordata</taxon>
        <taxon>Craniata</taxon>
        <taxon>Vertebrata</taxon>
        <taxon>Euteleostomi</taxon>
        <taxon>Actinopterygii</taxon>
        <taxon>Neopterygii</taxon>
        <taxon>Teleostei</taxon>
        <taxon>Protacanthopterygii</taxon>
        <taxon>Salmoniformes</taxon>
        <taxon>Salmonidae</taxon>
        <taxon>Salmoninae</taxon>
        <taxon>Hucho</taxon>
    </lineage>
</organism>
<dbReference type="GO" id="GO:0005634">
    <property type="term" value="C:nucleus"/>
    <property type="evidence" value="ECO:0007669"/>
    <property type="project" value="TreeGrafter"/>
</dbReference>
<evidence type="ECO:0000313" key="3">
    <source>
        <dbReference type="Ensembl" id="ENSHHUP00000038064.1"/>
    </source>
</evidence>
<dbReference type="STRING" id="62062.ENSHHUP00000038064"/>
<dbReference type="InterPro" id="IPR045028">
    <property type="entry name" value="DinG/Rad3-like"/>
</dbReference>
<dbReference type="Ensembl" id="ENSHHUT00000039572.1">
    <property type="protein sequence ID" value="ENSHHUP00000038064.1"/>
    <property type="gene ID" value="ENSHHUG00000023798.1"/>
</dbReference>
<dbReference type="Gene3D" id="3.40.50.300">
    <property type="entry name" value="P-loop containing nucleotide triphosphate hydrolases"/>
    <property type="match status" value="1"/>
</dbReference>
<feature type="domain" description="ATP-dependent helicase C-terminal" evidence="2">
    <location>
        <begin position="1"/>
        <end position="118"/>
    </location>
</feature>
<dbReference type="GO" id="GO:0003678">
    <property type="term" value="F:DNA helicase activity"/>
    <property type="evidence" value="ECO:0007669"/>
    <property type="project" value="TreeGrafter"/>
</dbReference>
<dbReference type="AlphaFoldDB" id="A0A4W5MK29"/>
<evidence type="ECO:0000313" key="4">
    <source>
        <dbReference type="Proteomes" id="UP000314982"/>
    </source>
</evidence>
<dbReference type="PANTHER" id="PTHR11472">
    <property type="entry name" value="DNA REPAIR DEAD HELICASE RAD3/XP-D SUBFAMILY MEMBER"/>
    <property type="match status" value="1"/>
</dbReference>
<dbReference type="GO" id="GO:0006289">
    <property type="term" value="P:nucleotide-excision repair"/>
    <property type="evidence" value="ECO:0007669"/>
    <property type="project" value="TreeGrafter"/>
</dbReference>
<feature type="compositionally biased region" description="Pro residues" evidence="1">
    <location>
        <begin position="92"/>
        <end position="103"/>
    </location>
</feature>
<dbReference type="GO" id="GO:0003676">
    <property type="term" value="F:nucleic acid binding"/>
    <property type="evidence" value="ECO:0007669"/>
    <property type="project" value="InterPro"/>
</dbReference>
<dbReference type="SMART" id="SM00491">
    <property type="entry name" value="HELICc2"/>
    <property type="match status" value="1"/>
</dbReference>
<sequence length="139" mass="15117">MVITEPRGGGKRDFDELLQMYYDAIRISGEFAWDRDGALLMAVCRGKVSEGLDFTNNNARAVVTVGIPFPNIKDLQRQTQQHYSALPKSDPKAPPPPSPPPHGPCTTTTPVISTRFKTPHLPGPGPRPTLWSSGRPASA</sequence>
<name>A0A4W5MK29_9TELE</name>
<dbReference type="Proteomes" id="UP000314982">
    <property type="component" value="Unassembled WGS sequence"/>
</dbReference>
<evidence type="ECO:0000259" key="2">
    <source>
        <dbReference type="SMART" id="SM00491"/>
    </source>
</evidence>
<dbReference type="GO" id="GO:1990918">
    <property type="term" value="P:double-strand break repair involved in meiotic recombination"/>
    <property type="evidence" value="ECO:0007669"/>
    <property type="project" value="TreeGrafter"/>
</dbReference>
<proteinExistence type="predicted"/>
<reference evidence="3" key="3">
    <citation type="submission" date="2025-09" db="UniProtKB">
        <authorList>
            <consortium name="Ensembl"/>
        </authorList>
    </citation>
    <scope>IDENTIFICATION</scope>
</reference>
<dbReference type="GO" id="GO:0005524">
    <property type="term" value="F:ATP binding"/>
    <property type="evidence" value="ECO:0007669"/>
    <property type="project" value="InterPro"/>
</dbReference>
<dbReference type="PANTHER" id="PTHR11472:SF47">
    <property type="entry name" value="FANCONI ANEMIA GROUP J PROTEIN"/>
    <property type="match status" value="1"/>
</dbReference>
<dbReference type="GO" id="GO:0016818">
    <property type="term" value="F:hydrolase activity, acting on acid anhydrides, in phosphorus-containing anhydrides"/>
    <property type="evidence" value="ECO:0007669"/>
    <property type="project" value="InterPro"/>
</dbReference>
<keyword evidence="4" id="KW-1185">Reference proteome</keyword>
<feature type="region of interest" description="Disordered" evidence="1">
    <location>
        <begin position="73"/>
        <end position="139"/>
    </location>
</feature>
<dbReference type="InterPro" id="IPR006555">
    <property type="entry name" value="ATP-dep_Helicase_C"/>
</dbReference>
<dbReference type="Pfam" id="PF13307">
    <property type="entry name" value="Helicase_C_2"/>
    <property type="match status" value="1"/>
</dbReference>
<reference evidence="3" key="2">
    <citation type="submission" date="2025-08" db="UniProtKB">
        <authorList>
            <consortium name="Ensembl"/>
        </authorList>
    </citation>
    <scope>IDENTIFICATION</scope>
</reference>
<dbReference type="GeneTree" id="ENSGT00950000182970"/>
<dbReference type="InterPro" id="IPR027417">
    <property type="entry name" value="P-loop_NTPase"/>
</dbReference>
<evidence type="ECO:0000256" key="1">
    <source>
        <dbReference type="SAM" id="MobiDB-lite"/>
    </source>
</evidence>
<accession>A0A4W5MK29</accession>
<reference evidence="4" key="1">
    <citation type="submission" date="2018-06" db="EMBL/GenBank/DDBJ databases">
        <title>Genome assembly of Danube salmon.</title>
        <authorList>
            <person name="Macqueen D.J."/>
            <person name="Gundappa M.K."/>
        </authorList>
    </citation>
    <scope>NUCLEOTIDE SEQUENCE [LARGE SCALE GENOMIC DNA]</scope>
</reference>